<dbReference type="EMBL" id="GBHO01007649">
    <property type="protein sequence ID" value="JAG35955.1"/>
    <property type="molecule type" value="Transcribed_RNA"/>
</dbReference>
<dbReference type="EMBL" id="GBHO01009628">
    <property type="protein sequence ID" value="JAG33976.1"/>
    <property type="molecule type" value="Transcribed_RNA"/>
</dbReference>
<proteinExistence type="predicted"/>
<protein>
    <submittedName>
        <fullName evidence="2">Uncharacterized protein</fullName>
    </submittedName>
</protein>
<dbReference type="AlphaFoldDB" id="A0A0A9YQS6"/>
<organism evidence="2">
    <name type="scientific">Lygus hesperus</name>
    <name type="common">Western plant bug</name>
    <dbReference type="NCBI Taxonomy" id="30085"/>
    <lineage>
        <taxon>Eukaryota</taxon>
        <taxon>Metazoa</taxon>
        <taxon>Ecdysozoa</taxon>
        <taxon>Arthropoda</taxon>
        <taxon>Hexapoda</taxon>
        <taxon>Insecta</taxon>
        <taxon>Pterygota</taxon>
        <taxon>Neoptera</taxon>
        <taxon>Paraneoptera</taxon>
        <taxon>Hemiptera</taxon>
        <taxon>Heteroptera</taxon>
        <taxon>Panheteroptera</taxon>
        <taxon>Cimicomorpha</taxon>
        <taxon>Miridae</taxon>
        <taxon>Mirini</taxon>
        <taxon>Lygus</taxon>
    </lineage>
</organism>
<gene>
    <name evidence="3" type="ORF">CM83_70523</name>
    <name evidence="1" type="ORF">CM83_70533</name>
    <name evidence="2" type="ORF">CM83_70534</name>
</gene>
<evidence type="ECO:0000313" key="1">
    <source>
        <dbReference type="EMBL" id="JAF98112.1"/>
    </source>
</evidence>
<reference evidence="2" key="2">
    <citation type="submission" date="2014-07" db="EMBL/GenBank/DDBJ databases">
        <authorList>
            <person name="Hull J."/>
        </authorList>
    </citation>
    <scope>NUCLEOTIDE SEQUENCE</scope>
</reference>
<dbReference type="EMBL" id="GBHO01045491">
    <property type="protein sequence ID" value="JAF98112.1"/>
    <property type="molecule type" value="Transcribed_RNA"/>
</dbReference>
<name>A0A0A9YQS6_LYGHE</name>
<accession>A0A0A9YQS6</accession>
<sequence>MTLSDVILSPLYRNAKVLDGSILSASFINRNVDVVSSDFTDIMMLSPAPESSSFCPDNTQCLTSLGNNSDQGIEMISRAEVATPRDPSLCPANDSFREVDG</sequence>
<evidence type="ECO:0000313" key="3">
    <source>
        <dbReference type="EMBL" id="JAG35955.1"/>
    </source>
</evidence>
<evidence type="ECO:0000313" key="2">
    <source>
        <dbReference type="EMBL" id="JAG33976.1"/>
    </source>
</evidence>
<reference evidence="2" key="1">
    <citation type="journal article" date="2014" name="PLoS ONE">
        <title>Transcriptome-Based Identification of ABC Transporters in the Western Tarnished Plant Bug Lygus hesperus.</title>
        <authorList>
            <person name="Hull J.J."/>
            <person name="Chaney K."/>
            <person name="Geib S.M."/>
            <person name="Fabrick J.A."/>
            <person name="Brent C.S."/>
            <person name="Walsh D."/>
            <person name="Lavine L.C."/>
        </authorList>
    </citation>
    <scope>NUCLEOTIDE SEQUENCE</scope>
</reference>